<comment type="caution">
    <text evidence="2">The sequence shown here is derived from an EMBL/GenBank/DDBJ whole genome shotgun (WGS) entry which is preliminary data.</text>
</comment>
<dbReference type="Proteomes" id="UP000223913">
    <property type="component" value="Unassembled WGS sequence"/>
</dbReference>
<feature type="transmembrane region" description="Helical" evidence="1">
    <location>
        <begin position="7"/>
        <end position="26"/>
    </location>
</feature>
<evidence type="ECO:0000313" key="3">
    <source>
        <dbReference type="Proteomes" id="UP000223913"/>
    </source>
</evidence>
<proteinExistence type="predicted"/>
<keyword evidence="1" id="KW-1133">Transmembrane helix</keyword>
<keyword evidence="3" id="KW-1185">Reference proteome</keyword>
<keyword evidence="1" id="KW-0812">Transmembrane</keyword>
<organism evidence="2 3">
    <name type="scientific">Flavilitoribacter nigricans (strain ATCC 23147 / DSM 23189 / NBRC 102662 / NCIMB 1420 / SS-2)</name>
    <name type="common">Lewinella nigricans</name>
    <dbReference type="NCBI Taxonomy" id="1122177"/>
    <lineage>
        <taxon>Bacteria</taxon>
        <taxon>Pseudomonadati</taxon>
        <taxon>Bacteroidota</taxon>
        <taxon>Saprospiria</taxon>
        <taxon>Saprospirales</taxon>
        <taxon>Lewinellaceae</taxon>
        <taxon>Flavilitoribacter</taxon>
    </lineage>
</organism>
<name>A0A2D0NGL1_FLAN2</name>
<evidence type="ECO:0008006" key="4">
    <source>
        <dbReference type="Google" id="ProtNLM"/>
    </source>
</evidence>
<feature type="transmembrane region" description="Helical" evidence="1">
    <location>
        <begin position="111"/>
        <end position="130"/>
    </location>
</feature>
<dbReference type="RefSeq" id="WP_099149736.1">
    <property type="nucleotide sequence ID" value="NZ_PDUD01000014.1"/>
</dbReference>
<dbReference type="InterPro" id="IPR007498">
    <property type="entry name" value="PqiA-like"/>
</dbReference>
<dbReference type="EMBL" id="PDUD01000014">
    <property type="protein sequence ID" value="PHN06893.1"/>
    <property type="molecule type" value="Genomic_DNA"/>
</dbReference>
<reference evidence="2 3" key="1">
    <citation type="submission" date="2017-10" db="EMBL/GenBank/DDBJ databases">
        <title>The draft genome sequence of Lewinella nigricans NBRC 102662.</title>
        <authorList>
            <person name="Wang K."/>
        </authorList>
    </citation>
    <scope>NUCLEOTIDE SEQUENCE [LARGE SCALE GENOMIC DNA]</scope>
    <source>
        <strain evidence="2 3">NBRC 102662</strain>
    </source>
</reference>
<dbReference type="Pfam" id="PF04403">
    <property type="entry name" value="PqiA"/>
    <property type="match status" value="1"/>
</dbReference>
<keyword evidence="1" id="KW-0472">Membrane</keyword>
<gene>
    <name evidence="2" type="ORF">CRP01_09235</name>
</gene>
<feature type="transmembrane region" description="Helical" evidence="1">
    <location>
        <begin position="186"/>
        <end position="211"/>
    </location>
</feature>
<feature type="transmembrane region" description="Helical" evidence="1">
    <location>
        <begin position="232"/>
        <end position="250"/>
    </location>
</feature>
<evidence type="ECO:0000313" key="2">
    <source>
        <dbReference type="EMBL" id="PHN06893.1"/>
    </source>
</evidence>
<evidence type="ECO:0000256" key="1">
    <source>
        <dbReference type="SAM" id="Phobius"/>
    </source>
</evidence>
<dbReference type="OrthoDB" id="9800207at2"/>
<feature type="transmembrane region" description="Helical" evidence="1">
    <location>
        <begin position="262"/>
        <end position="281"/>
    </location>
</feature>
<accession>A0A2D0NGL1</accession>
<protein>
    <recommendedName>
        <fullName evidence="4">Paraquat-inducible protein A</fullName>
    </recommendedName>
</protein>
<sequence length="299" mass="33886">MPGSKSFLLLTVLFLIAAAMISFQIIRQAGIYQDGREAYTAALHFEKRLLDFNEWFDGDGWDRKQEQVDTVKAQLEQPRRWANYWMIGFGLAAVIYLLLSFRLPEIRFRTSAIIITALACLITGLLAPMLEIAAYQEDLSIPIKIKTGFLSLDLDYTQNFPGEMYFYYQSKSVLELIGLLFRQNNFVVGLSILVFSVLIPLIKNSLALASLSRQRLPQSGVLRWFLLRLGKWSMADVFVVAIFLGFLAFNNMQTGVQTESNILTGLYFFLAYALLAIWASVQIDDQLSASELRSESPVS</sequence>
<dbReference type="AlphaFoldDB" id="A0A2D0NGL1"/>
<feature type="transmembrane region" description="Helical" evidence="1">
    <location>
        <begin position="81"/>
        <end position="99"/>
    </location>
</feature>